<dbReference type="EMBL" id="AP028055">
    <property type="protein sequence ID" value="BEG98653.1"/>
    <property type="molecule type" value="Genomic_DNA"/>
</dbReference>
<keyword evidence="1" id="KW-0472">Membrane</keyword>
<sequence length="242" mass="27630">MIRGVRGLHKIFCLTAIKKGFKWLGMAVVYFIAAAVLYIVLAFLLSRIAVPAEKVKGEEVTIFIMSNGVHTDFVMPVKSEVVDWSREVKFCNTLGKDSLYLYVGMGWGNKRFYMQTPTWADLTLKTGLIATLGLGKSAIHATFYKEISKYDKYVQIEMTIDQYRRLVKYIDSTFAKDSAGHYQVIVSNANYGDSDAFYEANGRFTMFYTCNTWLNSGLKACGQRACLWTPFEEGIFFQYRKK</sequence>
<evidence type="ECO:0000313" key="2">
    <source>
        <dbReference type="EMBL" id="BEG98653.1"/>
    </source>
</evidence>
<proteinExistence type="predicted"/>
<reference evidence="2 3" key="1">
    <citation type="submission" date="2023-04" db="EMBL/GenBank/DDBJ databases">
        <title>Draft genome sequence of acteroides sedimenti strain YN3PY1.</title>
        <authorList>
            <person name="Yoshida N."/>
        </authorList>
    </citation>
    <scope>NUCLEOTIDE SEQUENCE [LARGE SCALE GENOMIC DNA]</scope>
    <source>
        <strain evidence="2 3">YN3PY1</strain>
    </source>
</reference>
<evidence type="ECO:0000313" key="3">
    <source>
        <dbReference type="Proteomes" id="UP001496674"/>
    </source>
</evidence>
<feature type="transmembrane region" description="Helical" evidence="1">
    <location>
        <begin position="21"/>
        <end position="45"/>
    </location>
</feature>
<dbReference type="InterPro" id="IPR011727">
    <property type="entry name" value="CHP02117"/>
</dbReference>
<keyword evidence="1" id="KW-0812">Transmembrane</keyword>
<keyword evidence="3" id="KW-1185">Reference proteome</keyword>
<accession>A0ABM8I9D0</accession>
<dbReference type="Proteomes" id="UP001496674">
    <property type="component" value="Chromosome"/>
</dbReference>
<dbReference type="NCBIfam" id="TIGR02117">
    <property type="entry name" value="chp_urease_rgn"/>
    <property type="match status" value="1"/>
</dbReference>
<name>A0ABM8I9D0_9BACE</name>
<evidence type="ECO:0008006" key="4">
    <source>
        <dbReference type="Google" id="ProtNLM"/>
    </source>
</evidence>
<dbReference type="Pfam" id="PF09601">
    <property type="entry name" value="DUF2459"/>
    <property type="match status" value="1"/>
</dbReference>
<protein>
    <recommendedName>
        <fullName evidence="4">TIGR02117 family protein</fullName>
    </recommendedName>
</protein>
<evidence type="ECO:0000256" key="1">
    <source>
        <dbReference type="SAM" id="Phobius"/>
    </source>
</evidence>
<gene>
    <name evidence="2" type="ORF">BSYN_09180</name>
</gene>
<keyword evidence="1" id="KW-1133">Transmembrane helix</keyword>
<organism evidence="2 3">
    <name type="scientific">Bacteroides sedimenti</name>
    <dbReference type="NCBI Taxonomy" id="2136147"/>
    <lineage>
        <taxon>Bacteria</taxon>
        <taxon>Pseudomonadati</taxon>
        <taxon>Bacteroidota</taxon>
        <taxon>Bacteroidia</taxon>
        <taxon>Bacteroidales</taxon>
        <taxon>Bacteroidaceae</taxon>
        <taxon>Bacteroides</taxon>
    </lineage>
</organism>